<dbReference type="AlphaFoldDB" id="A8PKE4"/>
<dbReference type="EMBL" id="AAQJ02000001">
    <property type="protein sequence ID" value="EDP46833.1"/>
    <property type="molecule type" value="Genomic_DNA"/>
</dbReference>
<name>A8PKE4_9COXI</name>
<comment type="caution">
    <text evidence="1">The sequence shown here is derived from an EMBL/GenBank/DDBJ whole genome shotgun (WGS) entry which is preliminary data.</text>
</comment>
<organism evidence="1 2">
    <name type="scientific">Rickettsiella grylli</name>
    <dbReference type="NCBI Taxonomy" id="59196"/>
    <lineage>
        <taxon>Bacteria</taxon>
        <taxon>Pseudomonadati</taxon>
        <taxon>Pseudomonadota</taxon>
        <taxon>Gammaproteobacteria</taxon>
        <taxon>Legionellales</taxon>
        <taxon>Coxiellaceae</taxon>
        <taxon>Rickettsiella</taxon>
    </lineage>
</organism>
<sequence>MAFILDSCQADEPGFNRLLTLFDLDEMFQNQMTSAYFSLDSVDPDMPYHPFNQMRFAPSTLCHSQLLHTMLLTDYLLKFLTVGQEVQCQHPYDLRSLDEVTQKLPLYLKKIIDNFHEDNHQEAVHRFWIESDAVPYAIDDEEFNTTGRVLFAFDEMKMIVKHQRMVRDADGNLVDKEGDGEGWDCYLLTPEQLQEVEAGTRLISDSAMIVIKKTGEIIFWENQKIEQRCVFPKADRHHFIRLSKRKRDDQEKVLIDDSQSLRLIYRITRKAATQAGISHRFSPEFIFAQEFTAHYNEFAIYFPELGRLRELSKATVLVNIMASQRDLNKKNMSDYRDYLKDKTLWSEKEHRYWQETEQEISVLIKDNMSKNFERWRKQFSKENVRQKQQQILNDVRKQIGSLRFTAKSKEVKDFCQKFHA</sequence>
<proteinExistence type="predicted"/>
<reference evidence="1" key="2">
    <citation type="submission" date="2007-10" db="EMBL/GenBank/DDBJ databases">
        <authorList>
            <person name="Myers G.S."/>
        </authorList>
    </citation>
    <scope>NUCLEOTIDE SEQUENCE [LARGE SCALE GENOMIC DNA]</scope>
</reference>
<evidence type="ECO:0000313" key="1">
    <source>
        <dbReference type="EMBL" id="EDP46833.1"/>
    </source>
</evidence>
<evidence type="ECO:0000313" key="2">
    <source>
        <dbReference type="Proteomes" id="UP000054075"/>
    </source>
</evidence>
<reference evidence="1" key="1">
    <citation type="submission" date="2006-04" db="EMBL/GenBank/DDBJ databases">
        <authorList>
            <person name="Seshadri R."/>
            <person name="Federici B.A."/>
        </authorList>
    </citation>
    <scope>NUCLEOTIDE SEQUENCE [LARGE SCALE GENOMIC DNA]</scope>
</reference>
<dbReference type="eggNOG" id="ENOG503403Y">
    <property type="taxonomic scope" value="Bacteria"/>
</dbReference>
<dbReference type="OrthoDB" id="5654198at2"/>
<dbReference type="Proteomes" id="UP000054075">
    <property type="component" value="Unassembled WGS sequence"/>
</dbReference>
<keyword evidence="2" id="KW-1185">Reference proteome</keyword>
<accession>A8PKE4</accession>
<dbReference type="STRING" id="59196.RICGR_0142"/>
<gene>
    <name evidence="1" type="ORF">RICGR_0142</name>
</gene>
<protein>
    <submittedName>
        <fullName evidence="1">Uncharacterized protein</fullName>
    </submittedName>
</protein>